<dbReference type="PANTHER" id="PTHR23112:SF37">
    <property type="entry name" value="G PROTEIN-COUPLED RECEPTOR GPR1"/>
    <property type="match status" value="1"/>
</dbReference>
<dbReference type="OrthoDB" id="100006at2759"/>
<dbReference type="PANTHER" id="PTHR23112">
    <property type="entry name" value="G PROTEIN-COUPLED RECEPTOR 157-RELATED"/>
    <property type="match status" value="1"/>
</dbReference>
<dbReference type="GO" id="GO:0004930">
    <property type="term" value="F:G protein-coupled receptor activity"/>
    <property type="evidence" value="ECO:0007669"/>
    <property type="project" value="TreeGrafter"/>
</dbReference>
<reference evidence="7 8" key="1">
    <citation type="submission" date="2014-04" db="EMBL/GenBank/DDBJ databases">
        <authorList>
            <consortium name="DOE Joint Genome Institute"/>
            <person name="Kuo A."/>
            <person name="Martino E."/>
            <person name="Perotto S."/>
            <person name="Kohler A."/>
            <person name="Nagy L.G."/>
            <person name="Floudas D."/>
            <person name="Copeland A."/>
            <person name="Barry K.W."/>
            <person name="Cichocki N."/>
            <person name="Veneault-Fourrey C."/>
            <person name="LaButti K."/>
            <person name="Lindquist E.A."/>
            <person name="Lipzen A."/>
            <person name="Lundell T."/>
            <person name="Morin E."/>
            <person name="Murat C."/>
            <person name="Sun H."/>
            <person name="Tunlid A."/>
            <person name="Henrissat B."/>
            <person name="Grigoriev I.V."/>
            <person name="Hibbett D.S."/>
            <person name="Martin F."/>
            <person name="Nordberg H.P."/>
            <person name="Cantor M.N."/>
            <person name="Hua S.X."/>
        </authorList>
    </citation>
    <scope>NUCLEOTIDE SEQUENCE [LARGE SCALE GENOMIC DNA]</scope>
    <source>
        <strain evidence="7 8">Zn</strain>
    </source>
</reference>
<dbReference type="InterPro" id="IPR022596">
    <property type="entry name" value="GPR1/2/3_C"/>
</dbReference>
<feature type="transmembrane region" description="Helical" evidence="5">
    <location>
        <begin position="78"/>
        <end position="100"/>
    </location>
</feature>
<dbReference type="InterPro" id="IPR017981">
    <property type="entry name" value="GPCR_2-like_7TM"/>
</dbReference>
<feature type="transmembrane region" description="Helical" evidence="5">
    <location>
        <begin position="247"/>
        <end position="268"/>
    </location>
</feature>
<feature type="domain" description="G-protein coupled receptors family 2 profile 2" evidence="6">
    <location>
        <begin position="39"/>
        <end position="305"/>
    </location>
</feature>
<dbReference type="Pfam" id="PF11710">
    <property type="entry name" value="Git3"/>
    <property type="match status" value="1"/>
</dbReference>
<dbReference type="InterPro" id="IPR023041">
    <property type="entry name" value="Glucose_rcpt_Git3-like_N"/>
</dbReference>
<comment type="subcellular location">
    <subcellularLocation>
        <location evidence="1">Membrane</location>
        <topology evidence="1">Multi-pass membrane protein</topology>
    </subcellularLocation>
</comment>
<dbReference type="Gene3D" id="1.20.1070.10">
    <property type="entry name" value="Rhodopsin 7-helix transmembrane proteins"/>
    <property type="match status" value="1"/>
</dbReference>
<dbReference type="PROSITE" id="PS50261">
    <property type="entry name" value="G_PROTEIN_RECEP_F2_4"/>
    <property type="match status" value="1"/>
</dbReference>
<proteinExistence type="predicted"/>
<feature type="transmembrane region" description="Helical" evidence="5">
    <location>
        <begin position="120"/>
        <end position="142"/>
    </location>
</feature>
<keyword evidence="8" id="KW-1185">Reference proteome</keyword>
<dbReference type="STRING" id="913774.A0A0C3HJC8"/>
<dbReference type="InParanoid" id="A0A0C3HJC8"/>
<reference evidence="8" key="2">
    <citation type="submission" date="2015-01" db="EMBL/GenBank/DDBJ databases">
        <title>Evolutionary Origins and Diversification of the Mycorrhizal Mutualists.</title>
        <authorList>
            <consortium name="DOE Joint Genome Institute"/>
            <consortium name="Mycorrhizal Genomics Consortium"/>
            <person name="Kohler A."/>
            <person name="Kuo A."/>
            <person name="Nagy L.G."/>
            <person name="Floudas D."/>
            <person name="Copeland A."/>
            <person name="Barry K.W."/>
            <person name="Cichocki N."/>
            <person name="Veneault-Fourrey C."/>
            <person name="LaButti K."/>
            <person name="Lindquist E.A."/>
            <person name="Lipzen A."/>
            <person name="Lundell T."/>
            <person name="Morin E."/>
            <person name="Murat C."/>
            <person name="Riley R."/>
            <person name="Ohm R."/>
            <person name="Sun H."/>
            <person name="Tunlid A."/>
            <person name="Henrissat B."/>
            <person name="Grigoriev I.V."/>
            <person name="Hibbett D.S."/>
            <person name="Martin F."/>
        </authorList>
    </citation>
    <scope>NUCLEOTIDE SEQUENCE [LARGE SCALE GENOMIC DNA]</scope>
    <source>
        <strain evidence="8">Zn</strain>
    </source>
</reference>
<evidence type="ECO:0000313" key="7">
    <source>
        <dbReference type="EMBL" id="KIN03160.1"/>
    </source>
</evidence>
<feature type="transmembrane region" description="Helical" evidence="5">
    <location>
        <begin position="204"/>
        <end position="226"/>
    </location>
</feature>
<dbReference type="AlphaFoldDB" id="A0A0C3HJC8"/>
<dbReference type="GO" id="GO:0005886">
    <property type="term" value="C:plasma membrane"/>
    <property type="evidence" value="ECO:0007669"/>
    <property type="project" value="TreeGrafter"/>
</dbReference>
<keyword evidence="4 5" id="KW-0472">Membrane</keyword>
<keyword evidence="2 5" id="KW-0812">Transmembrane</keyword>
<evidence type="ECO:0000256" key="1">
    <source>
        <dbReference type="ARBA" id="ARBA00004141"/>
    </source>
</evidence>
<dbReference type="GO" id="GO:0007166">
    <property type="term" value="P:cell surface receptor signaling pathway"/>
    <property type="evidence" value="ECO:0007669"/>
    <property type="project" value="InterPro"/>
</dbReference>
<organism evidence="7 8">
    <name type="scientific">Oidiodendron maius (strain Zn)</name>
    <dbReference type="NCBI Taxonomy" id="913774"/>
    <lineage>
        <taxon>Eukaryota</taxon>
        <taxon>Fungi</taxon>
        <taxon>Dikarya</taxon>
        <taxon>Ascomycota</taxon>
        <taxon>Pezizomycotina</taxon>
        <taxon>Leotiomycetes</taxon>
        <taxon>Leotiomycetes incertae sedis</taxon>
        <taxon>Myxotrichaceae</taxon>
        <taxon>Oidiodendron</taxon>
    </lineage>
</organism>
<evidence type="ECO:0000256" key="3">
    <source>
        <dbReference type="ARBA" id="ARBA00022989"/>
    </source>
</evidence>
<feature type="transmembrane region" description="Helical" evidence="5">
    <location>
        <begin position="37"/>
        <end position="66"/>
    </location>
</feature>
<evidence type="ECO:0000259" key="6">
    <source>
        <dbReference type="PROSITE" id="PS50261"/>
    </source>
</evidence>
<evidence type="ECO:0000256" key="4">
    <source>
        <dbReference type="ARBA" id="ARBA00023136"/>
    </source>
</evidence>
<dbReference type="SUPFAM" id="SSF81321">
    <property type="entry name" value="Family A G protein-coupled receptor-like"/>
    <property type="match status" value="1"/>
</dbReference>
<gene>
    <name evidence="7" type="ORF">OIDMADRAFT_160730</name>
</gene>
<evidence type="ECO:0000256" key="2">
    <source>
        <dbReference type="ARBA" id="ARBA00022692"/>
    </source>
</evidence>
<name>A0A0C3HJC8_OIDMZ</name>
<evidence type="ECO:0000313" key="8">
    <source>
        <dbReference type="Proteomes" id="UP000054321"/>
    </source>
</evidence>
<dbReference type="Proteomes" id="UP000054321">
    <property type="component" value="Unassembled WGS sequence"/>
</dbReference>
<sequence>MSISSASLVPQATPGPDGYFPSPYSSDPLPGGLRTTLLPVAIMALVSAVSTFGLICFITYRMVFWLKYYGVYPGYNQYLLLIFNLVIADFQQSLAFLITWHWIAQNNILAPTAACFIQGWLVQVGDVSSGIWVLAIALHTWYSVVRRQQLPHRVFCSALVGIWAFVLLLATIGPIVHRKTYFVNTGAWCWINPDYSKYRLGLHYFWILLAQFGSVLIYGSIFYILRRTIQQVPRSSRSGGTAYINRAARYMVMYPVVYVVFSLPLPAGRLAVWNGAKVSLIFYCVGATLMTSCGFIDTILYTFTRQMFVTETSETFSNLDSTTNERNRAASIALTPEDQVANIGRNSNKKQGLDPLGSMEATWNTVENCTFENRSESGRQESDST</sequence>
<feature type="transmembrane region" description="Helical" evidence="5">
    <location>
        <begin position="154"/>
        <end position="176"/>
    </location>
</feature>
<feature type="transmembrane region" description="Helical" evidence="5">
    <location>
        <begin position="280"/>
        <end position="303"/>
    </location>
</feature>
<protein>
    <recommendedName>
        <fullName evidence="6">G-protein coupled receptors family 2 profile 2 domain-containing protein</fullName>
    </recommendedName>
</protein>
<evidence type="ECO:0000256" key="5">
    <source>
        <dbReference type="SAM" id="Phobius"/>
    </source>
</evidence>
<dbReference type="Pfam" id="PF11970">
    <property type="entry name" value="GPR_Gpa2_C"/>
    <property type="match status" value="1"/>
</dbReference>
<dbReference type="HOGENOM" id="CLU_027149_3_2_1"/>
<accession>A0A0C3HJC8</accession>
<dbReference type="EMBL" id="KN832874">
    <property type="protein sequence ID" value="KIN03160.1"/>
    <property type="molecule type" value="Genomic_DNA"/>
</dbReference>
<keyword evidence="3 5" id="KW-1133">Transmembrane helix</keyword>
<dbReference type="GO" id="GO:0007189">
    <property type="term" value="P:adenylate cyclase-activating G protein-coupled receptor signaling pathway"/>
    <property type="evidence" value="ECO:0007669"/>
    <property type="project" value="TreeGrafter"/>
</dbReference>